<accession>H2Z4T8</accession>
<dbReference type="PANTHER" id="PTHR43245">
    <property type="entry name" value="BIFUNCTIONAL POLYMYXIN RESISTANCE PROTEIN ARNA"/>
    <property type="match status" value="1"/>
</dbReference>
<evidence type="ECO:0000259" key="4">
    <source>
        <dbReference type="Pfam" id="PF01073"/>
    </source>
</evidence>
<dbReference type="PANTHER" id="PTHR43245:SF51">
    <property type="entry name" value="SHORT CHAIN DEHYDROGENASE_REDUCTASE FAMILY 42E, MEMBER 2"/>
    <property type="match status" value="1"/>
</dbReference>
<dbReference type="eggNOG" id="KOG1430">
    <property type="taxonomic scope" value="Eukaryota"/>
</dbReference>
<keyword evidence="6" id="KW-1185">Reference proteome</keyword>
<dbReference type="STRING" id="51511.ENSCSAVP00000012600"/>
<reference evidence="6" key="1">
    <citation type="submission" date="2003-08" db="EMBL/GenBank/DDBJ databases">
        <authorList>
            <person name="Birren B."/>
            <person name="Nusbaum C."/>
            <person name="Abebe A."/>
            <person name="Abouelleil A."/>
            <person name="Adekoya E."/>
            <person name="Ait-zahra M."/>
            <person name="Allen N."/>
            <person name="Allen T."/>
            <person name="An P."/>
            <person name="Anderson M."/>
            <person name="Anderson S."/>
            <person name="Arachchi H."/>
            <person name="Armbruster J."/>
            <person name="Bachantsang P."/>
            <person name="Baldwin J."/>
            <person name="Barry A."/>
            <person name="Bayul T."/>
            <person name="Blitshsteyn B."/>
            <person name="Bloom T."/>
            <person name="Blye J."/>
            <person name="Boguslavskiy L."/>
            <person name="Borowsky M."/>
            <person name="Boukhgalter B."/>
            <person name="Brunache A."/>
            <person name="Butler J."/>
            <person name="Calixte N."/>
            <person name="Calvo S."/>
            <person name="Camarata J."/>
            <person name="Campo K."/>
            <person name="Chang J."/>
            <person name="Cheshatsang Y."/>
            <person name="Citroen M."/>
            <person name="Collymore A."/>
            <person name="Considine T."/>
            <person name="Cook A."/>
            <person name="Cooke P."/>
            <person name="Corum B."/>
            <person name="Cuomo C."/>
            <person name="David R."/>
            <person name="Dawoe T."/>
            <person name="Degray S."/>
            <person name="Dodge S."/>
            <person name="Dooley K."/>
            <person name="Dorje P."/>
            <person name="Dorjee K."/>
            <person name="Dorris L."/>
            <person name="Duffey N."/>
            <person name="Dupes A."/>
            <person name="Elkins T."/>
            <person name="Engels R."/>
            <person name="Erickson J."/>
            <person name="Farina A."/>
            <person name="Faro S."/>
            <person name="Ferreira P."/>
            <person name="Fischer H."/>
            <person name="Fitzgerald M."/>
            <person name="Foley K."/>
            <person name="Gage D."/>
            <person name="Galagan J."/>
            <person name="Gearin G."/>
            <person name="Gnerre S."/>
            <person name="Gnirke A."/>
            <person name="Goyette A."/>
            <person name="Graham J."/>
            <person name="Grandbois E."/>
            <person name="Gyaltsen K."/>
            <person name="Hafez N."/>
            <person name="Hagopian D."/>
            <person name="Hagos B."/>
            <person name="Hall J."/>
            <person name="Hatcher B."/>
            <person name="Heller A."/>
            <person name="Higgins H."/>
            <person name="Honan T."/>
            <person name="Horn A."/>
            <person name="Houde N."/>
            <person name="Hughes L."/>
            <person name="Hulme W."/>
            <person name="Husby E."/>
            <person name="Iliev I."/>
            <person name="Jaffe D."/>
            <person name="Jones C."/>
            <person name="Kamal M."/>
            <person name="Kamat A."/>
            <person name="Kamvysselis M."/>
            <person name="Karlsson E."/>
            <person name="Kells C."/>
            <person name="Kieu A."/>
            <person name="Kisner P."/>
            <person name="Kodira C."/>
            <person name="Kulbokas E."/>
            <person name="Labutti K."/>
            <person name="Lama D."/>
            <person name="Landers T."/>
            <person name="Leger J."/>
            <person name="Levine S."/>
            <person name="Lewis D."/>
            <person name="Lewis T."/>
            <person name="Lindblad-toh K."/>
            <person name="Liu X."/>
            <person name="Lokyitsang T."/>
            <person name="Lokyitsang Y."/>
            <person name="Lucien O."/>
            <person name="Lui A."/>
            <person name="Ma L.J."/>
            <person name="Mabbitt R."/>
            <person name="Macdonald J."/>
            <person name="Maclean C."/>
            <person name="Major J."/>
            <person name="Manning J."/>
            <person name="Marabella R."/>
            <person name="Maru K."/>
            <person name="Matthews C."/>
            <person name="Mauceli E."/>
            <person name="Mccarthy M."/>
            <person name="Mcdonough S."/>
            <person name="Mcghee T."/>
            <person name="Meldrim J."/>
            <person name="Meneus L."/>
            <person name="Mesirov J."/>
            <person name="Mihalev A."/>
            <person name="Mihova T."/>
            <person name="Mikkelsen T."/>
            <person name="Mlenga V."/>
            <person name="Moru K."/>
            <person name="Mozes J."/>
            <person name="Mulrain L."/>
            <person name="Munson G."/>
            <person name="Naylor J."/>
            <person name="Newes C."/>
            <person name="Nguyen C."/>
            <person name="Nguyen N."/>
            <person name="Nguyen T."/>
            <person name="Nicol R."/>
            <person name="Nielsen C."/>
            <person name="Nizzari M."/>
            <person name="Norbu C."/>
            <person name="Norbu N."/>
            <person name="O'donnell P."/>
            <person name="Okoawo O."/>
            <person name="O'leary S."/>
            <person name="Omotosho B."/>
            <person name="O'neill K."/>
            <person name="Osman S."/>
            <person name="Parker S."/>
            <person name="Perrin D."/>
            <person name="Phunkhang P."/>
            <person name="Piqani B."/>
            <person name="Purcell S."/>
            <person name="Rachupka T."/>
            <person name="Ramasamy U."/>
            <person name="Rameau R."/>
            <person name="Ray V."/>
            <person name="Raymond C."/>
            <person name="Retta R."/>
            <person name="Richardson S."/>
            <person name="Rise C."/>
            <person name="Rodriguez J."/>
            <person name="Rogers J."/>
            <person name="Rogov P."/>
            <person name="Rutman M."/>
            <person name="Schupbach R."/>
            <person name="Seaman C."/>
            <person name="Settipalli S."/>
            <person name="Sharpe T."/>
            <person name="Sheridan J."/>
            <person name="Sherpa N."/>
            <person name="Shi J."/>
            <person name="Smirnov S."/>
            <person name="Smith C."/>
            <person name="Sougnez C."/>
            <person name="Spencer B."/>
            <person name="Stalker J."/>
            <person name="Stange-thomann N."/>
            <person name="Stavropoulos S."/>
            <person name="Stetson K."/>
            <person name="Stone C."/>
            <person name="Stone S."/>
            <person name="Stubbs M."/>
            <person name="Talamas J."/>
            <person name="Tchuinga P."/>
            <person name="Tenzing P."/>
            <person name="Tesfaye S."/>
            <person name="Theodore J."/>
            <person name="Thoulutsang Y."/>
            <person name="Topham K."/>
            <person name="Towey S."/>
            <person name="Tsamla T."/>
            <person name="Tsomo N."/>
            <person name="Vallee D."/>
            <person name="Vassiliev H."/>
            <person name="Venkataraman V."/>
            <person name="Vinson J."/>
            <person name="Vo A."/>
            <person name="Wade C."/>
            <person name="Wang S."/>
            <person name="Wangchuk T."/>
            <person name="Wangdi T."/>
            <person name="Whittaker C."/>
            <person name="Wilkinson J."/>
            <person name="Wu Y."/>
            <person name="Wyman D."/>
            <person name="Yadav S."/>
            <person name="Yang S."/>
            <person name="Yang X."/>
            <person name="Yeager S."/>
            <person name="Yee E."/>
            <person name="Young G."/>
            <person name="Zainoun J."/>
            <person name="Zembeck L."/>
            <person name="Zimmer A."/>
            <person name="Zody M."/>
            <person name="Lander E."/>
        </authorList>
    </citation>
    <scope>NUCLEOTIDE SEQUENCE [LARGE SCALE GENOMIC DNA]</scope>
</reference>
<dbReference type="SUPFAM" id="SSF51735">
    <property type="entry name" value="NAD(P)-binding Rossmann-fold domains"/>
    <property type="match status" value="1"/>
</dbReference>
<dbReference type="InterPro" id="IPR050177">
    <property type="entry name" value="Lipid_A_modif_metabolic_enz"/>
</dbReference>
<reference evidence="5" key="2">
    <citation type="submission" date="2025-08" db="UniProtKB">
        <authorList>
            <consortium name="Ensembl"/>
        </authorList>
    </citation>
    <scope>IDENTIFICATION</scope>
</reference>
<evidence type="ECO:0000256" key="2">
    <source>
        <dbReference type="ARBA" id="ARBA00023002"/>
    </source>
</evidence>
<dbReference type="InParanoid" id="H2Z4T8"/>
<organism evidence="5 6">
    <name type="scientific">Ciona savignyi</name>
    <name type="common">Pacific transparent sea squirt</name>
    <dbReference type="NCBI Taxonomy" id="51511"/>
    <lineage>
        <taxon>Eukaryota</taxon>
        <taxon>Metazoa</taxon>
        <taxon>Chordata</taxon>
        <taxon>Tunicata</taxon>
        <taxon>Ascidiacea</taxon>
        <taxon>Phlebobranchia</taxon>
        <taxon>Cionidae</taxon>
        <taxon>Ciona</taxon>
    </lineage>
</organism>
<protein>
    <recommendedName>
        <fullName evidence="4">3-beta hydroxysteroid dehydrogenase/isomerase domain-containing protein</fullName>
    </recommendedName>
</protein>
<reference evidence="5" key="3">
    <citation type="submission" date="2025-09" db="UniProtKB">
        <authorList>
            <consortium name="Ensembl"/>
        </authorList>
    </citation>
    <scope>IDENTIFICATION</scope>
</reference>
<dbReference type="GeneTree" id="ENSGT00940000158070"/>
<evidence type="ECO:0000313" key="6">
    <source>
        <dbReference type="Proteomes" id="UP000007875"/>
    </source>
</evidence>
<dbReference type="GO" id="GO:0016616">
    <property type="term" value="F:oxidoreductase activity, acting on the CH-OH group of donors, NAD or NADP as acceptor"/>
    <property type="evidence" value="ECO:0007669"/>
    <property type="project" value="InterPro"/>
</dbReference>
<proteinExistence type="inferred from homology"/>
<dbReference type="AlphaFoldDB" id="H2Z4T8"/>
<sequence>MESVSDVVESLGLPHDFKFKTGTNGHSRRLKFMVTGGCGYFGFELGKVLHHLGADVTLLDIQLPPKIKEVLDDHLHFIRGDIRNYEAVLNSSVGVDCVYHVASFGLTGKDQLCKSLTEEINVQGTRNVIKACRVNNIQRLIYTSSYNVVLEGKPICAGDESMPYADPNKMVDYYSRSKLAADKLILQANNTMLDDGRELKTCCLRPAGIYGPGERRHIQRIANYIDWGIIIMRIGDAVVDWTHVNNLIQIHLLAVRGLSKTTDYIAAGQAYFVSDNRPLRVFEFLNPLFVGLKQEVPKYKCPYILAYFLAFFLEMLHFIF</sequence>
<feature type="domain" description="3-beta hydroxysteroid dehydrogenase/isomerase" evidence="4">
    <location>
        <begin position="33"/>
        <end position="291"/>
    </location>
</feature>
<dbReference type="Ensembl" id="ENSCSAVT00000012744.1">
    <property type="protein sequence ID" value="ENSCSAVP00000012600.1"/>
    <property type="gene ID" value="ENSCSAVG00000007398.1"/>
</dbReference>
<name>H2Z4T8_CIOSA</name>
<dbReference type="InterPro" id="IPR002225">
    <property type="entry name" value="3Beta_OHSteriod_DH/Estase"/>
</dbReference>
<dbReference type="FunCoup" id="H2Z4T8">
    <property type="interactions" value="1"/>
</dbReference>
<evidence type="ECO:0000256" key="1">
    <source>
        <dbReference type="ARBA" id="ARBA00009219"/>
    </source>
</evidence>
<dbReference type="GO" id="GO:0006694">
    <property type="term" value="P:steroid biosynthetic process"/>
    <property type="evidence" value="ECO:0007669"/>
    <property type="project" value="InterPro"/>
</dbReference>
<comment type="similarity">
    <text evidence="1 3">Belongs to the 3-beta-HSD family.</text>
</comment>
<evidence type="ECO:0000256" key="3">
    <source>
        <dbReference type="RuleBase" id="RU004475"/>
    </source>
</evidence>
<dbReference type="Pfam" id="PF01073">
    <property type="entry name" value="3Beta_HSD"/>
    <property type="match status" value="1"/>
</dbReference>
<dbReference type="InterPro" id="IPR036291">
    <property type="entry name" value="NAD(P)-bd_dom_sf"/>
</dbReference>
<dbReference type="Proteomes" id="UP000007875">
    <property type="component" value="Unassembled WGS sequence"/>
</dbReference>
<evidence type="ECO:0000313" key="5">
    <source>
        <dbReference type="Ensembl" id="ENSCSAVP00000012600.1"/>
    </source>
</evidence>
<dbReference type="Gene3D" id="3.40.50.720">
    <property type="entry name" value="NAD(P)-binding Rossmann-like Domain"/>
    <property type="match status" value="1"/>
</dbReference>
<keyword evidence="2 3" id="KW-0560">Oxidoreductase</keyword>
<dbReference type="OMA" id="MKIGGSH"/>